<sequence>MTDGFGRSHMLSRRNALKGLGAAAAAAGGLTLSAPAIAQGASRVSFTTSWIPEGPNLFAYVARDKGFWKNAGLDVSVARGSGSGAAAQAVSAGTFDFGMAATPTVIIQAAKKLPITCIGQINYDALMGVGVLAASPIRAPKDLEGKKLGASVTSGEYPFLPLYAEKAGFDLAKVQIVQVDGKVRERTLVEKQVDAVSAFATSTVPSLAPLGTDVRFMLFSSVGIEFYGQSLTTQPARIEKDRALCEAFVQGAMEAIRFTLTNFDEAIDIFLKANSEVAISATGKDYSRIGLGLTNLTNLVPEVKDKGLGFADPQKVATMADLVLKYAAGEGATRPDLGALFTNAFAGKIKLTAAELATAERTAAAYRKYVG</sequence>
<dbReference type="Gene3D" id="3.40.190.10">
    <property type="entry name" value="Periplasmic binding protein-like II"/>
    <property type="match status" value="2"/>
</dbReference>
<dbReference type="PROSITE" id="PS51318">
    <property type="entry name" value="TAT"/>
    <property type="match status" value="1"/>
</dbReference>
<evidence type="ECO:0000259" key="2">
    <source>
        <dbReference type="Pfam" id="PF09084"/>
    </source>
</evidence>
<keyword evidence="1" id="KW-0732">Signal</keyword>
<dbReference type="EMBL" id="CP039690">
    <property type="protein sequence ID" value="QCI69432.1"/>
    <property type="molecule type" value="Genomic_DNA"/>
</dbReference>
<name>A0A4D7BPF2_9HYPH</name>
<dbReference type="Pfam" id="PF09084">
    <property type="entry name" value="NMT1"/>
    <property type="match status" value="1"/>
</dbReference>
<dbReference type="PANTHER" id="PTHR31528:SF3">
    <property type="entry name" value="THIAMINE BIOSYNTHESIS PROTEIN HI_0357-RELATED"/>
    <property type="match status" value="1"/>
</dbReference>
<dbReference type="SUPFAM" id="SSF53850">
    <property type="entry name" value="Periplasmic binding protein-like II"/>
    <property type="match status" value="1"/>
</dbReference>
<dbReference type="KEGG" id="pstg:E8M01_25905"/>
<feature type="signal peptide" evidence="1">
    <location>
        <begin position="1"/>
        <end position="38"/>
    </location>
</feature>
<dbReference type="AlphaFoldDB" id="A0A4D7BPF2"/>
<organism evidence="3 4">
    <name type="scientific">Phreatobacter stygius</name>
    <dbReference type="NCBI Taxonomy" id="1940610"/>
    <lineage>
        <taxon>Bacteria</taxon>
        <taxon>Pseudomonadati</taxon>
        <taxon>Pseudomonadota</taxon>
        <taxon>Alphaproteobacteria</taxon>
        <taxon>Hyphomicrobiales</taxon>
        <taxon>Phreatobacteraceae</taxon>
        <taxon>Phreatobacter</taxon>
    </lineage>
</organism>
<dbReference type="PANTHER" id="PTHR31528">
    <property type="entry name" value="4-AMINO-5-HYDROXYMETHYL-2-METHYLPYRIMIDINE PHOSPHATE SYNTHASE THI11-RELATED"/>
    <property type="match status" value="1"/>
</dbReference>
<dbReference type="InterPro" id="IPR015168">
    <property type="entry name" value="SsuA/THI5"/>
</dbReference>
<evidence type="ECO:0000313" key="3">
    <source>
        <dbReference type="EMBL" id="QCI69432.1"/>
    </source>
</evidence>
<feature type="chain" id="PRO_5020566652" evidence="1">
    <location>
        <begin position="39"/>
        <end position="371"/>
    </location>
</feature>
<proteinExistence type="predicted"/>
<dbReference type="OrthoDB" id="5372616at2"/>
<feature type="domain" description="SsuA/THI5-like" evidence="2">
    <location>
        <begin position="59"/>
        <end position="266"/>
    </location>
</feature>
<keyword evidence="4" id="KW-1185">Reference proteome</keyword>
<dbReference type="InterPro" id="IPR019546">
    <property type="entry name" value="TAT_signal_bac_arc"/>
</dbReference>
<evidence type="ECO:0000313" key="4">
    <source>
        <dbReference type="Proteomes" id="UP000298781"/>
    </source>
</evidence>
<gene>
    <name evidence="3" type="ORF">E8M01_25905</name>
</gene>
<dbReference type="NCBIfam" id="TIGR01409">
    <property type="entry name" value="TAT_signal_seq"/>
    <property type="match status" value="1"/>
</dbReference>
<dbReference type="Proteomes" id="UP000298781">
    <property type="component" value="Chromosome"/>
</dbReference>
<dbReference type="InterPro" id="IPR006311">
    <property type="entry name" value="TAT_signal"/>
</dbReference>
<dbReference type="InterPro" id="IPR027939">
    <property type="entry name" value="NMT1/THI5"/>
</dbReference>
<dbReference type="GO" id="GO:0009228">
    <property type="term" value="P:thiamine biosynthetic process"/>
    <property type="evidence" value="ECO:0007669"/>
    <property type="project" value="InterPro"/>
</dbReference>
<protein>
    <submittedName>
        <fullName evidence="3">ABC transporter substrate-binding protein</fullName>
    </submittedName>
</protein>
<reference evidence="3 4" key="1">
    <citation type="submission" date="2019-04" db="EMBL/GenBank/DDBJ databases">
        <title>Phreatobacter aquaticus sp. nov.</title>
        <authorList>
            <person name="Choi A."/>
        </authorList>
    </citation>
    <scope>NUCLEOTIDE SEQUENCE [LARGE SCALE GENOMIC DNA]</scope>
    <source>
        <strain evidence="3 4">KCTC 52518</strain>
    </source>
</reference>
<accession>A0A4D7BPF2</accession>
<evidence type="ECO:0000256" key="1">
    <source>
        <dbReference type="SAM" id="SignalP"/>
    </source>
</evidence>